<sequence length="1154" mass="123970">MRFMRRCLALGLASLTGLSVLAFSPAAHAAIDPLHDGASAATAAASCWEIKQNNPSSADGTYWLQTPTMEAPGQFFCDQTTEGGGWVLIGRGREGWETWSQGRGNQDKLKTRARTPGDFDVVQASHRTVNGLLGGTSVSDLEDGLMVQRAWNQHGSSYQTVRMRFPKMRDFIWPFKSAHPVDVKFNRDWWVRGGIVWSGFGTNTGWGYVNLTASAQNKYTLGWSYGPAASSWQDTSSATSYFHRVGSIIAPYAEAYVRPQLRSTDSGFRTIGDGGTAAQTQKASVSEFATPMSWGVTGNLNGSVKEGNIQVQAFEQIGSTMYVGGNFTGVQKGKNGQEIASSGLAGFDATTGEWNGQRFSFNNQVKDLVELPNGKLLVAGDFTQVNGETHVGTVLIDPATGQIDPSWTLQARTGSNGGRVSVKSIKIIGEHIYLGGNFTHFQGNGASWVYARNGARLDINGKPDRTWNPEFNGTVIDVDVDENESYYYAAGYFTRSRNRVVENAGRLSTAAGAELDQSWTFRHSYLIGKYQQTVTAAHGRVYFGGSQHSLFGYNSDTMTRTSGSIVMYNGGDLQASTRSASGVVYASCHCSDYTFQDAYQYLTLGTSWTRADEIQWVGGWDEATGRQLGWTPYRLSSQRSSGGWALEMADDGALWAGGDFNFSYTSITAGQWSGGFVRMAPRNATAPAVPENLRASDGNSQQVTLEWSSVPGAVSYDILRDDRPIASTTSNTVTVPLGGNNRFFVRAVASDGLRGASTPAYVVDANGKPSRPADAALLVDEGDTWAYHWSTDPVAKNWTQTSFDDSSWSRGATPIGYGGPGINTKLTPGAAKSRPIATYARVNFTVADPAAISGVDVSVIADDGAVVYVNGTEVGRQRLNPGVLDASTFANAAVATRSANADRQSVFVPASSLVSGTNTLAVETHLNYRSSSSMTINGTVKVVAKGNEPDPEPHADPQPEPLPAPDMSLVPDPNKPLEALDVSGMNHGNFLYPGLYWSYWNSQESPDAAWNSTADLSGWKHGASPLGWGDADAGTPFNLAPADRPITTYFVRDVNFGTISADFELVLNVRVDDGAIIYINGTEIQRVNMPEGHVDGSTRASSNVGLAAAKQNIARIVVPRKVLIDGVNRIAVEEHANYAGAASSSFDLKASLLR</sequence>
<dbReference type="Proteomes" id="UP000250192">
    <property type="component" value="Unassembled WGS sequence"/>
</dbReference>
<evidence type="ECO:0000313" key="4">
    <source>
        <dbReference type="Proteomes" id="UP000250192"/>
    </source>
</evidence>
<feature type="compositionally biased region" description="Basic and acidic residues" evidence="1">
    <location>
        <begin position="947"/>
        <end position="957"/>
    </location>
</feature>
<organism evidence="3 4">
    <name type="scientific">Schaalia odontolytica</name>
    <dbReference type="NCBI Taxonomy" id="1660"/>
    <lineage>
        <taxon>Bacteria</taxon>
        <taxon>Bacillati</taxon>
        <taxon>Actinomycetota</taxon>
        <taxon>Actinomycetes</taxon>
        <taxon>Actinomycetales</taxon>
        <taxon>Actinomycetaceae</taxon>
        <taxon>Schaalia</taxon>
    </lineage>
</organism>
<evidence type="ECO:0000313" key="3">
    <source>
        <dbReference type="EMBL" id="SPT55603.1"/>
    </source>
</evidence>
<dbReference type="Gene3D" id="2.60.120.260">
    <property type="entry name" value="Galactose-binding domain-like"/>
    <property type="match status" value="2"/>
</dbReference>
<dbReference type="NCBIfam" id="NF040941">
    <property type="entry name" value="GGGWT_bact"/>
    <property type="match status" value="1"/>
</dbReference>
<dbReference type="Gene3D" id="3.90.215.10">
    <property type="entry name" value="Gamma Fibrinogen, chain A, domain 1"/>
    <property type="match status" value="1"/>
</dbReference>
<dbReference type="STRING" id="1660.APY09_00495"/>
<keyword evidence="4" id="KW-1185">Reference proteome</keyword>
<keyword evidence="2" id="KW-0732">Signal</keyword>
<gene>
    <name evidence="3" type="ORF">NCTC9935_01109</name>
</gene>
<name>A0A2X0U0E9_9ACTO</name>
<feature type="chain" id="PRO_5016176533" description="Galactose oxidase" evidence="2">
    <location>
        <begin position="30"/>
        <end position="1154"/>
    </location>
</feature>
<evidence type="ECO:0000256" key="2">
    <source>
        <dbReference type="SAM" id="SignalP"/>
    </source>
</evidence>
<reference evidence="3 4" key="1">
    <citation type="submission" date="2018-06" db="EMBL/GenBank/DDBJ databases">
        <authorList>
            <consortium name="Pathogen Informatics"/>
            <person name="Doyle S."/>
        </authorList>
    </citation>
    <scope>NUCLEOTIDE SEQUENCE [LARGE SCALE GENOMIC DNA]</scope>
    <source>
        <strain evidence="3 4">NCTC9935</strain>
    </source>
</reference>
<protein>
    <recommendedName>
        <fullName evidence="5">Galactose oxidase</fullName>
    </recommendedName>
</protein>
<evidence type="ECO:0000256" key="1">
    <source>
        <dbReference type="SAM" id="MobiDB-lite"/>
    </source>
</evidence>
<dbReference type="OrthoDB" id="9802683at2"/>
<feature type="region of interest" description="Disordered" evidence="1">
    <location>
        <begin position="944"/>
        <end position="971"/>
    </location>
</feature>
<dbReference type="RefSeq" id="WP_111823652.1">
    <property type="nucleotide sequence ID" value="NZ_CBDERX010000028.1"/>
</dbReference>
<proteinExistence type="predicted"/>
<evidence type="ECO:0008006" key="5">
    <source>
        <dbReference type="Google" id="ProtNLM"/>
    </source>
</evidence>
<feature type="signal peptide" evidence="2">
    <location>
        <begin position="1"/>
        <end position="29"/>
    </location>
</feature>
<dbReference type="GO" id="GO:0005975">
    <property type="term" value="P:carbohydrate metabolic process"/>
    <property type="evidence" value="ECO:0007669"/>
    <property type="project" value="UniProtKB-ARBA"/>
</dbReference>
<accession>A0A2X0U0E9</accession>
<dbReference type="InterPro" id="IPR036056">
    <property type="entry name" value="Fibrinogen-like_C"/>
</dbReference>
<dbReference type="SUPFAM" id="SSF56496">
    <property type="entry name" value="Fibrinogen C-terminal domain-like"/>
    <property type="match status" value="1"/>
</dbReference>
<dbReference type="EMBL" id="UAPR01000003">
    <property type="protein sequence ID" value="SPT55603.1"/>
    <property type="molecule type" value="Genomic_DNA"/>
</dbReference>
<dbReference type="GeneID" id="93758732"/>
<dbReference type="InterPro" id="IPR014716">
    <property type="entry name" value="Fibrinogen_a/b/g_C_1"/>
</dbReference>
<dbReference type="Gene3D" id="2.60.40.10">
    <property type="entry name" value="Immunoglobulins"/>
    <property type="match status" value="1"/>
</dbReference>
<dbReference type="InterPro" id="IPR013783">
    <property type="entry name" value="Ig-like_fold"/>
</dbReference>
<dbReference type="AlphaFoldDB" id="A0A2X0U0E9"/>